<reference evidence="2" key="1">
    <citation type="submission" date="2020-02" db="EMBL/GenBank/DDBJ databases">
        <authorList>
            <person name="Meier V. D."/>
        </authorList>
    </citation>
    <scope>NUCLEOTIDE SEQUENCE</scope>
    <source>
        <strain evidence="2">AVDCRST_MAG12</strain>
    </source>
</reference>
<protein>
    <recommendedName>
        <fullName evidence="1">MIP18 family-like domain-containing protein</fullName>
    </recommendedName>
</protein>
<dbReference type="AlphaFoldDB" id="A0A6J4S938"/>
<dbReference type="SUPFAM" id="SSF117916">
    <property type="entry name" value="Fe-S cluster assembly (FSCA) domain-like"/>
    <property type="match status" value="1"/>
</dbReference>
<dbReference type="InterPro" id="IPR034904">
    <property type="entry name" value="FSCA_dom_sf"/>
</dbReference>
<evidence type="ECO:0000259" key="1">
    <source>
        <dbReference type="Pfam" id="PF01883"/>
    </source>
</evidence>
<organism evidence="2">
    <name type="scientific">uncultured Rubrobacteraceae bacterium</name>
    <dbReference type="NCBI Taxonomy" id="349277"/>
    <lineage>
        <taxon>Bacteria</taxon>
        <taxon>Bacillati</taxon>
        <taxon>Actinomycetota</taxon>
        <taxon>Rubrobacteria</taxon>
        <taxon>Rubrobacterales</taxon>
        <taxon>Rubrobacteraceae</taxon>
        <taxon>environmental samples</taxon>
    </lineage>
</organism>
<evidence type="ECO:0000313" key="2">
    <source>
        <dbReference type="EMBL" id="CAA9492000.1"/>
    </source>
</evidence>
<feature type="domain" description="MIP18 family-like" evidence="1">
    <location>
        <begin position="5"/>
        <end position="78"/>
    </location>
</feature>
<dbReference type="Pfam" id="PF01883">
    <property type="entry name" value="FeS_assembly_P"/>
    <property type="match status" value="1"/>
</dbReference>
<proteinExistence type="predicted"/>
<dbReference type="InterPro" id="IPR002744">
    <property type="entry name" value="MIP18-like"/>
</dbReference>
<sequence length="233" mass="24874">MIGQAQALSALGTVYDPELDEPITDLGFVGSCVVTPSGDVDVRLRLPTPQCAPNFAFLMAADARSAVRRLPGVREVSVVLEDHYTGEEINAAVGRGACFADAFPGETENSLDALRELFQRKALVARQARVCQALLRSGLDHAEVVALRVADLPGGIDAERCVQLRRELGLPHGADAPALVAGDGTAIPTDDLDRWLRRARLVSLSLESNGGICRSLLEVRYGVPDPTHEEVAA</sequence>
<gene>
    <name evidence="2" type="ORF">AVDCRST_MAG12-2147</name>
</gene>
<accession>A0A6J4S938</accession>
<dbReference type="Gene3D" id="3.30.300.130">
    <property type="entry name" value="Fe-S cluster assembly (FSCA)"/>
    <property type="match status" value="1"/>
</dbReference>
<name>A0A6J4S938_9ACTN</name>
<dbReference type="EMBL" id="CADCVK010000326">
    <property type="protein sequence ID" value="CAA9492000.1"/>
    <property type="molecule type" value="Genomic_DNA"/>
</dbReference>